<protein>
    <submittedName>
        <fullName evidence="5">Uncharacterized protein</fullName>
    </submittedName>
</protein>
<evidence type="ECO:0000313" key="6">
    <source>
        <dbReference type="Proteomes" id="UP001146120"/>
    </source>
</evidence>
<evidence type="ECO:0000313" key="5">
    <source>
        <dbReference type="EMBL" id="DBA00827.1"/>
    </source>
</evidence>
<evidence type="ECO:0000256" key="2">
    <source>
        <dbReference type="ARBA" id="ARBA00023043"/>
    </source>
</evidence>
<dbReference type="PROSITE" id="PS50297">
    <property type="entry name" value="ANK_REP_REGION"/>
    <property type="match status" value="1"/>
</dbReference>
<sequence>MSEPTSDEYAAAAGDSSDAYWGGEWVVGDQYEAAAGEEQAEYAVVAADEYGGTAYDSDYAYYDYGLYGDPNAYAEASAFVESPDNGYDQAGEAYPPSNQWDAGVYAYQDPAAEHAAYAGDEQWWGDGDAAVAAPESPTWVDDGAWAEYPVEAEALSPEALATDELETDTAAAASATPVSAVSTPPTSSGGTQRKKAPKTKQERIQKHQEQLEKAEEQREQQAAKEQAARERAQGGRGRGKAPPPTFLQRERARLNLRIRKIRAISRKRIPFQLRILTEPRKNHAPLEMYFGGAVEPVLYDVYWACMKGDLCRVRFLVQVEGISASDSRLDPWNMQQSPLHWAAKGGHVDVIEFLIEAGADARALDENGSLPLHITCWAGHIDATIALLKATNTMDLYIRDYDAALAPLDWVRLRGHTELLKAIEKYEDSIWLPKFIDDIIRGIIRYKIKVFKDVAKPLRPTSNWRSMRQTTPSTDPKAPATPGATAATPGADAPNTSLSTNQTVVATPAETNKNPTSQ</sequence>
<dbReference type="SUPFAM" id="SSF48403">
    <property type="entry name" value="Ankyrin repeat"/>
    <property type="match status" value="1"/>
</dbReference>
<dbReference type="PANTHER" id="PTHR24198">
    <property type="entry name" value="ANKYRIN REPEAT AND PROTEIN KINASE DOMAIN-CONTAINING PROTEIN"/>
    <property type="match status" value="1"/>
</dbReference>
<dbReference type="AlphaFoldDB" id="A0AAV2Z512"/>
<reference evidence="5" key="1">
    <citation type="submission" date="2022-11" db="EMBL/GenBank/DDBJ databases">
        <authorList>
            <person name="Morgan W.R."/>
            <person name="Tartar A."/>
        </authorList>
    </citation>
    <scope>NUCLEOTIDE SEQUENCE</scope>
    <source>
        <strain evidence="5">ARSEF 373</strain>
    </source>
</reference>
<comment type="caution">
    <text evidence="5">The sequence shown here is derived from an EMBL/GenBank/DDBJ whole genome shotgun (WGS) entry which is preliminary data.</text>
</comment>
<proteinExistence type="predicted"/>
<feature type="region of interest" description="Disordered" evidence="4">
    <location>
        <begin position="167"/>
        <end position="247"/>
    </location>
</feature>
<organism evidence="5 6">
    <name type="scientific">Lagenidium giganteum</name>
    <dbReference type="NCBI Taxonomy" id="4803"/>
    <lineage>
        <taxon>Eukaryota</taxon>
        <taxon>Sar</taxon>
        <taxon>Stramenopiles</taxon>
        <taxon>Oomycota</taxon>
        <taxon>Peronosporomycetes</taxon>
        <taxon>Pythiales</taxon>
        <taxon>Pythiaceae</taxon>
    </lineage>
</organism>
<evidence type="ECO:0000256" key="4">
    <source>
        <dbReference type="SAM" id="MobiDB-lite"/>
    </source>
</evidence>
<dbReference type="PROSITE" id="PS50088">
    <property type="entry name" value="ANK_REPEAT"/>
    <property type="match status" value="1"/>
</dbReference>
<dbReference type="Proteomes" id="UP001146120">
    <property type="component" value="Unassembled WGS sequence"/>
</dbReference>
<dbReference type="PANTHER" id="PTHR24198:SF165">
    <property type="entry name" value="ANKYRIN REPEAT-CONTAINING PROTEIN-RELATED"/>
    <property type="match status" value="1"/>
</dbReference>
<feature type="repeat" description="ANK" evidence="3">
    <location>
        <begin position="334"/>
        <end position="366"/>
    </location>
</feature>
<keyword evidence="1" id="KW-0677">Repeat</keyword>
<evidence type="ECO:0000256" key="3">
    <source>
        <dbReference type="PROSITE-ProRule" id="PRU00023"/>
    </source>
</evidence>
<feature type="region of interest" description="Disordered" evidence="4">
    <location>
        <begin position="462"/>
        <end position="518"/>
    </location>
</feature>
<evidence type="ECO:0000256" key="1">
    <source>
        <dbReference type="ARBA" id="ARBA00022737"/>
    </source>
</evidence>
<dbReference type="SMART" id="SM00248">
    <property type="entry name" value="ANK"/>
    <property type="match status" value="2"/>
</dbReference>
<feature type="compositionally biased region" description="Polar residues" evidence="4">
    <location>
        <begin position="462"/>
        <end position="473"/>
    </location>
</feature>
<dbReference type="Pfam" id="PF12796">
    <property type="entry name" value="Ank_2"/>
    <property type="match status" value="1"/>
</dbReference>
<feature type="compositionally biased region" description="Low complexity" evidence="4">
    <location>
        <begin position="168"/>
        <end position="191"/>
    </location>
</feature>
<accession>A0AAV2Z512</accession>
<dbReference type="EMBL" id="DAKRPA010000057">
    <property type="protein sequence ID" value="DBA00827.1"/>
    <property type="molecule type" value="Genomic_DNA"/>
</dbReference>
<feature type="compositionally biased region" description="Low complexity" evidence="4">
    <location>
        <begin position="474"/>
        <end position="496"/>
    </location>
</feature>
<feature type="compositionally biased region" description="Basic and acidic residues" evidence="4">
    <location>
        <begin position="199"/>
        <end position="233"/>
    </location>
</feature>
<name>A0AAV2Z512_9STRA</name>
<dbReference type="InterPro" id="IPR036770">
    <property type="entry name" value="Ankyrin_rpt-contain_sf"/>
</dbReference>
<keyword evidence="6" id="KW-1185">Reference proteome</keyword>
<feature type="compositionally biased region" description="Polar residues" evidence="4">
    <location>
        <begin position="497"/>
        <end position="518"/>
    </location>
</feature>
<dbReference type="Gene3D" id="1.25.40.20">
    <property type="entry name" value="Ankyrin repeat-containing domain"/>
    <property type="match status" value="1"/>
</dbReference>
<dbReference type="InterPro" id="IPR002110">
    <property type="entry name" value="Ankyrin_rpt"/>
</dbReference>
<reference evidence="5" key="2">
    <citation type="journal article" date="2023" name="Microbiol Resour">
        <title>Decontamination and Annotation of the Draft Genome Sequence of the Oomycete Lagenidium giganteum ARSEF 373.</title>
        <authorList>
            <person name="Morgan W.R."/>
            <person name="Tartar A."/>
        </authorList>
    </citation>
    <scope>NUCLEOTIDE SEQUENCE</scope>
    <source>
        <strain evidence="5">ARSEF 373</strain>
    </source>
</reference>
<keyword evidence="2 3" id="KW-0040">ANK repeat</keyword>
<gene>
    <name evidence="5" type="ORF">N0F65_008470</name>
</gene>